<dbReference type="Gene3D" id="2.40.160.60">
    <property type="entry name" value="Outer membrane protein transport protein (OMPP1/FadL/TodX)"/>
    <property type="match status" value="1"/>
</dbReference>
<evidence type="ECO:0000256" key="2">
    <source>
        <dbReference type="SAM" id="SignalP"/>
    </source>
</evidence>
<evidence type="ECO:0000313" key="3">
    <source>
        <dbReference type="EMBL" id="SFG35105.1"/>
    </source>
</evidence>
<dbReference type="SUPFAM" id="SSF56935">
    <property type="entry name" value="Porins"/>
    <property type="match status" value="1"/>
</dbReference>
<gene>
    <name evidence="3" type="ORF">SAMN05421739_102252</name>
</gene>
<organism evidence="3 4">
    <name type="scientific">Pontibacter chinhatensis</name>
    <dbReference type="NCBI Taxonomy" id="1436961"/>
    <lineage>
        <taxon>Bacteria</taxon>
        <taxon>Pseudomonadati</taxon>
        <taxon>Bacteroidota</taxon>
        <taxon>Cytophagia</taxon>
        <taxon>Cytophagales</taxon>
        <taxon>Hymenobacteraceae</taxon>
        <taxon>Pontibacter</taxon>
    </lineage>
</organism>
<evidence type="ECO:0000313" key="4">
    <source>
        <dbReference type="Proteomes" id="UP000198724"/>
    </source>
</evidence>
<keyword evidence="4" id="KW-1185">Reference proteome</keyword>
<evidence type="ECO:0008006" key="5">
    <source>
        <dbReference type="Google" id="ProtNLM"/>
    </source>
</evidence>
<feature type="compositionally biased region" description="Basic and acidic residues" evidence="1">
    <location>
        <begin position="50"/>
        <end position="59"/>
    </location>
</feature>
<proteinExistence type="predicted"/>
<keyword evidence="2" id="KW-0732">Signal</keyword>
<feature type="signal peptide" evidence="2">
    <location>
        <begin position="1"/>
        <end position="26"/>
    </location>
</feature>
<protein>
    <recommendedName>
        <fullName evidence="5">Outer membrane protein beta-barrel domain-containing protein</fullName>
    </recommendedName>
</protein>
<accession>A0A1I2R306</accession>
<feature type="compositionally biased region" description="Low complexity" evidence="1">
    <location>
        <begin position="34"/>
        <end position="49"/>
    </location>
</feature>
<reference evidence="4" key="1">
    <citation type="submission" date="2016-10" db="EMBL/GenBank/DDBJ databases">
        <authorList>
            <person name="Varghese N."/>
            <person name="Submissions S."/>
        </authorList>
    </citation>
    <scope>NUCLEOTIDE SEQUENCE [LARGE SCALE GENOMIC DNA]</scope>
    <source>
        <strain evidence="4">LP51</strain>
    </source>
</reference>
<feature type="region of interest" description="Disordered" evidence="1">
    <location>
        <begin position="34"/>
        <end position="62"/>
    </location>
</feature>
<dbReference type="AlphaFoldDB" id="A0A1I2R306"/>
<dbReference type="EMBL" id="FOOT01000002">
    <property type="protein sequence ID" value="SFG35105.1"/>
    <property type="molecule type" value="Genomic_DNA"/>
</dbReference>
<sequence length="222" mass="24083">MSNFHVKNILRTLLVAGLLYAGPGLAQSVKPSLEAAPVPAQTTPVPTTTVEKEQTKAEKPSWQGPKLSYGLNMGASFSNGLGSATYMEPSVRYQVSNRFRVNTSLAYVHTSGYNVPVAGPEGTTVLYRNRGGSHYIGSVGVDYLASDRLILSGNIWRDFSKLPTNDFRGGLYSPGRMGADFRATYKITEHLSVTGGIRYTDGASPYGNPYYGPGYGSRYGYW</sequence>
<name>A0A1I2R306_9BACT</name>
<dbReference type="Proteomes" id="UP000198724">
    <property type="component" value="Unassembled WGS sequence"/>
</dbReference>
<evidence type="ECO:0000256" key="1">
    <source>
        <dbReference type="SAM" id="MobiDB-lite"/>
    </source>
</evidence>
<dbReference type="STRING" id="1436961.SAMN05421739_102252"/>
<feature type="chain" id="PRO_5011687238" description="Outer membrane protein beta-barrel domain-containing protein" evidence="2">
    <location>
        <begin position="27"/>
        <end position="222"/>
    </location>
</feature>